<dbReference type="GO" id="GO:0042910">
    <property type="term" value="F:xenobiotic transmembrane transporter activity"/>
    <property type="evidence" value="ECO:0007669"/>
    <property type="project" value="TreeGrafter"/>
</dbReference>
<feature type="compositionally biased region" description="Polar residues" evidence="10">
    <location>
        <begin position="1039"/>
        <end position="1051"/>
    </location>
</feature>
<evidence type="ECO:0000256" key="5">
    <source>
        <dbReference type="ARBA" id="ARBA00022519"/>
    </source>
</evidence>
<dbReference type="Pfam" id="PF00873">
    <property type="entry name" value="ACR_tran"/>
    <property type="match status" value="1"/>
</dbReference>
<feature type="transmembrane region" description="Helical" evidence="9">
    <location>
        <begin position="924"/>
        <end position="949"/>
    </location>
</feature>
<dbReference type="GO" id="GO:0009636">
    <property type="term" value="P:response to toxic substance"/>
    <property type="evidence" value="ECO:0007669"/>
    <property type="project" value="UniProtKB-ARBA"/>
</dbReference>
<evidence type="ECO:0000256" key="6">
    <source>
        <dbReference type="ARBA" id="ARBA00022692"/>
    </source>
</evidence>
<dbReference type="EMBL" id="CP069370">
    <property type="protein sequence ID" value="QYZ69623.1"/>
    <property type="molecule type" value="Genomic_DNA"/>
</dbReference>
<dbReference type="SUPFAM" id="SSF82866">
    <property type="entry name" value="Multidrug efflux transporter AcrB transmembrane domain"/>
    <property type="match status" value="2"/>
</dbReference>
<dbReference type="Gene3D" id="1.20.1640.10">
    <property type="entry name" value="Multidrug efflux transporter AcrB transmembrane domain"/>
    <property type="match status" value="2"/>
</dbReference>
<evidence type="ECO:0000256" key="7">
    <source>
        <dbReference type="ARBA" id="ARBA00022989"/>
    </source>
</evidence>
<dbReference type="Gene3D" id="3.30.2090.10">
    <property type="entry name" value="Multidrug efflux transporter AcrB TolC docking domain, DN and DC subdomains"/>
    <property type="match status" value="2"/>
</dbReference>
<dbReference type="Gene3D" id="3.30.70.1320">
    <property type="entry name" value="Multidrug efflux transporter AcrB pore domain like"/>
    <property type="match status" value="1"/>
</dbReference>
<feature type="transmembrane region" description="Helical" evidence="9">
    <location>
        <begin position="873"/>
        <end position="891"/>
    </location>
</feature>
<dbReference type="AlphaFoldDB" id="A0A8G0ZVV4"/>
<evidence type="ECO:0000256" key="10">
    <source>
        <dbReference type="SAM" id="MobiDB-lite"/>
    </source>
</evidence>
<dbReference type="InterPro" id="IPR001036">
    <property type="entry name" value="Acrflvin-R"/>
</dbReference>
<dbReference type="KEGG" id="nsm:JO391_18290"/>
<feature type="transmembrane region" description="Helical" evidence="9">
    <location>
        <begin position="438"/>
        <end position="462"/>
    </location>
</feature>
<dbReference type="GO" id="GO:0015562">
    <property type="term" value="F:efflux transmembrane transporter activity"/>
    <property type="evidence" value="ECO:0007669"/>
    <property type="project" value="InterPro"/>
</dbReference>
<dbReference type="Gene3D" id="3.30.70.1430">
    <property type="entry name" value="Multidrug efflux transporter AcrB pore domain"/>
    <property type="match status" value="2"/>
</dbReference>
<dbReference type="GO" id="GO:0005886">
    <property type="term" value="C:plasma membrane"/>
    <property type="evidence" value="ECO:0007669"/>
    <property type="project" value="UniProtKB-SubCell"/>
</dbReference>
<dbReference type="PANTHER" id="PTHR32063:SF13">
    <property type="entry name" value="MULTIDRUG EFFLUX PUMP SUBUNIT ACRB-RELATED"/>
    <property type="match status" value="1"/>
</dbReference>
<comment type="subcellular location">
    <subcellularLocation>
        <location evidence="1 9">Cell inner membrane</location>
        <topology evidence="1 9">Multi-pass membrane protein</topology>
    </subcellularLocation>
</comment>
<dbReference type="Gene3D" id="3.30.70.1440">
    <property type="entry name" value="Multidrug efflux transporter AcrB pore domain"/>
    <property type="match status" value="1"/>
</dbReference>
<dbReference type="NCBIfam" id="TIGR00915">
    <property type="entry name" value="2A0602"/>
    <property type="match status" value="1"/>
</dbReference>
<keyword evidence="8 9" id="KW-0472">Membrane</keyword>
<evidence type="ECO:0000256" key="3">
    <source>
        <dbReference type="ARBA" id="ARBA00022448"/>
    </source>
</evidence>
<feature type="transmembrane region" description="Helical" evidence="9">
    <location>
        <begin position="344"/>
        <end position="363"/>
    </location>
</feature>
<dbReference type="FunFam" id="3.30.70.1430:FF:000001">
    <property type="entry name" value="Efflux pump membrane transporter"/>
    <property type="match status" value="1"/>
</dbReference>
<evidence type="ECO:0000256" key="8">
    <source>
        <dbReference type="ARBA" id="ARBA00023136"/>
    </source>
</evidence>
<keyword evidence="4" id="KW-1003">Cell membrane</keyword>
<feature type="transmembrane region" description="Helical" evidence="9">
    <location>
        <begin position="474"/>
        <end position="501"/>
    </location>
</feature>
<evidence type="ECO:0000256" key="4">
    <source>
        <dbReference type="ARBA" id="ARBA00022475"/>
    </source>
</evidence>
<keyword evidence="13" id="KW-1185">Reference proteome</keyword>
<dbReference type="InterPro" id="IPR004764">
    <property type="entry name" value="MdtF-like"/>
</dbReference>
<dbReference type="InterPro" id="IPR027463">
    <property type="entry name" value="AcrB_DN_DC_subdom"/>
</dbReference>
<feature type="transmembrane region" description="Helical" evidence="9">
    <location>
        <begin position="370"/>
        <end position="390"/>
    </location>
</feature>
<reference evidence="12" key="1">
    <citation type="submission" date="2021-02" db="EMBL/GenBank/DDBJ databases">
        <title>Rhodobacter shimadae sp. nov., an aerobic anoxygenic phototrophic bacterium isolated from a hot spring.</title>
        <authorList>
            <person name="Muramatsu S."/>
            <person name="Haruta S."/>
            <person name="Hirose S."/>
            <person name="Hanada S."/>
        </authorList>
    </citation>
    <scope>NUCLEOTIDE SEQUENCE</scope>
    <source>
        <strain evidence="12">N10</strain>
    </source>
</reference>
<evidence type="ECO:0000256" key="2">
    <source>
        <dbReference type="ARBA" id="ARBA00010942"/>
    </source>
</evidence>
<evidence type="ECO:0000313" key="13">
    <source>
        <dbReference type="Proteomes" id="UP000826300"/>
    </source>
</evidence>
<feature type="transmembrane region" description="Helical" evidence="9">
    <location>
        <begin position="898"/>
        <end position="918"/>
    </location>
</feature>
<dbReference type="SUPFAM" id="SSF82693">
    <property type="entry name" value="Multidrug efflux transporter AcrB pore domain, PN1, PN2, PC1 and PC2 subdomains"/>
    <property type="match status" value="3"/>
</dbReference>
<organism evidence="12 13">
    <name type="scientific">Neotabrizicola shimadae</name>
    <dbReference type="NCBI Taxonomy" id="2807096"/>
    <lineage>
        <taxon>Bacteria</taxon>
        <taxon>Pseudomonadati</taxon>
        <taxon>Pseudomonadota</taxon>
        <taxon>Alphaproteobacteria</taxon>
        <taxon>Rhodobacterales</taxon>
        <taxon>Paracoccaceae</taxon>
        <taxon>Neotabrizicola</taxon>
    </lineage>
</organism>
<dbReference type="PROSITE" id="PS50156">
    <property type="entry name" value="SSD"/>
    <property type="match status" value="1"/>
</dbReference>
<dbReference type="SUPFAM" id="SSF82714">
    <property type="entry name" value="Multidrug efflux transporter AcrB TolC docking domain, DN and DC subdomains"/>
    <property type="match status" value="2"/>
</dbReference>
<feature type="transmembrane region" description="Helical" evidence="9">
    <location>
        <begin position="396"/>
        <end position="417"/>
    </location>
</feature>
<dbReference type="PRINTS" id="PR00702">
    <property type="entry name" value="ACRIFLAVINRP"/>
</dbReference>
<sequence>MLSAFFIRRPIFSTVLALIIVLIGGISTTGLPVEQYPAISPVQINVTTVYYGADAETVAESVAAPIEAQINGVENMLYMTSTSSASGQMSISVYFDATVDPDIAQVLVQNRVDLALPRLPKPVAAYGVSVQQVSSSVMMLVAITAEDGLLPLTYVTDYANVIVLDAIQKVNGAGQASMFGDPNQAMRVWLNPARMASLGVTATDVSNAIALQNQLVGAGEIGAPPGGTDVQQTFPMTVEQQLTEPEQYDDLILRADEKNGAAILRLGDVARTELGFEQYLSNNTLNGELAALVVVYQQPGANGIEVSNNVRATLESLKANFPPGLNYVIALDTTDFVRLSIRDVINTLFVALGLVMVVMYLFLQSLRATAVAAAAIVISIVGTFAGMLALGFSINLLTLFGLVLAIGLVVDDAIVVIENATRNIEESGASPSDSVIKAMGEVTGPVVATVLVLCSVFIPAAFIGGPTGALYQQFAITIAVSVTISGIVALSITPSMAALLLRPGAGATRGPFALFNRAFKAMERGYGRLIGWVIKLWYVALVAFAAIVWAAWSLFQVLPTSFVPMEDQGFVLAAFGLPDSASLGRTDEVGDQVDAIFAKDPAVEYRVGVTGYSLVDSQYLQNFGTYWVKLKDFDQRTTPDLDANSVIARFMEQSRSFTKAMAIAVSPPAIPGFGTQSGFNFWIQATGTQTPADLEKVTTDFIAEARKRPEITGLSSTFRASGQQLKLDIDRDKVALLGVDMDEVYQTLQIQFGSASVSQFTEMSRVWNVIVQADAPYRDAPSALENLYVRNRNGAMVPLNTFISTRYEAGPTLVPHFDGFPAAQITGQSPPGYSSGQSIAAMQEVATTALPQGYTYGWSGLAYSQTTAGNTSALAFGLGMLLVFLILAAQYESWSLPAAVMTAVPFGVFGALVATWLRGLDNDVYFQIGLLLMVGLAAKNGILIVEFAVERWKAGRSLKEAAVEAGELRLRPIIMTSLAFIFGVLPLATATGAGANARHSIGTGIIGGMIGASSLALLFVPMFFWMFESMRKRSPAAGQGSTAAETASDQVRTGDRTE</sequence>
<dbReference type="RefSeq" id="WP_220661841.1">
    <property type="nucleotide sequence ID" value="NZ_CP069370.1"/>
</dbReference>
<name>A0A8G0ZVV4_9RHOB</name>
<feature type="transmembrane region" description="Helical" evidence="9">
    <location>
        <begin position="1001"/>
        <end position="1025"/>
    </location>
</feature>
<dbReference type="Proteomes" id="UP000826300">
    <property type="component" value="Chromosome"/>
</dbReference>
<keyword evidence="5 9" id="KW-0997">Cell inner membrane</keyword>
<feature type="transmembrane region" description="Helical" evidence="9">
    <location>
        <begin position="970"/>
        <end position="989"/>
    </location>
</feature>
<evidence type="ECO:0000313" key="12">
    <source>
        <dbReference type="EMBL" id="QYZ69623.1"/>
    </source>
</evidence>
<dbReference type="FunFam" id="1.20.1640.10:FF:000001">
    <property type="entry name" value="Efflux pump membrane transporter"/>
    <property type="match status" value="1"/>
</dbReference>
<evidence type="ECO:0000256" key="1">
    <source>
        <dbReference type="ARBA" id="ARBA00004429"/>
    </source>
</evidence>
<feature type="region of interest" description="Disordered" evidence="10">
    <location>
        <begin position="1036"/>
        <end position="1058"/>
    </location>
</feature>
<comment type="similarity">
    <text evidence="2 9">Belongs to the resistance-nodulation-cell division (RND) (TC 2.A.6) family.</text>
</comment>
<feature type="transmembrane region" description="Helical" evidence="9">
    <location>
        <begin position="529"/>
        <end position="552"/>
    </location>
</feature>
<gene>
    <name evidence="12" type="ORF">JO391_18290</name>
</gene>
<keyword evidence="7 9" id="KW-1133">Transmembrane helix</keyword>
<evidence type="ECO:0000259" key="11">
    <source>
        <dbReference type="PROSITE" id="PS50156"/>
    </source>
</evidence>
<keyword evidence="3 9" id="KW-0813">Transport</keyword>
<accession>A0A8G0ZVV4</accession>
<dbReference type="PANTHER" id="PTHR32063">
    <property type="match status" value="1"/>
</dbReference>
<protein>
    <recommendedName>
        <fullName evidence="9">Efflux pump membrane transporter</fullName>
    </recommendedName>
</protein>
<keyword evidence="6 9" id="KW-0812">Transmembrane</keyword>
<feature type="domain" description="SSD" evidence="11">
    <location>
        <begin position="346"/>
        <end position="499"/>
    </location>
</feature>
<proteinExistence type="inferred from homology"/>
<dbReference type="InterPro" id="IPR000731">
    <property type="entry name" value="SSD"/>
</dbReference>
<evidence type="ECO:0000256" key="9">
    <source>
        <dbReference type="RuleBase" id="RU364070"/>
    </source>
</evidence>
<comment type="caution">
    <text evidence="9">Lacks conserved residue(s) required for the propagation of feature annotation.</text>
</comment>